<organism evidence="10 11">
    <name type="scientific">Aerosakkonema funiforme FACHB-1375</name>
    <dbReference type="NCBI Taxonomy" id="2949571"/>
    <lineage>
        <taxon>Bacteria</taxon>
        <taxon>Bacillati</taxon>
        <taxon>Cyanobacteriota</taxon>
        <taxon>Cyanophyceae</taxon>
        <taxon>Oscillatoriophycideae</taxon>
        <taxon>Aerosakkonematales</taxon>
        <taxon>Aerosakkonemataceae</taxon>
        <taxon>Aerosakkonema</taxon>
    </lineage>
</organism>
<evidence type="ECO:0000256" key="5">
    <source>
        <dbReference type="ARBA" id="ARBA00023014"/>
    </source>
</evidence>
<evidence type="ECO:0000259" key="9">
    <source>
        <dbReference type="PROSITE" id="PS51918"/>
    </source>
</evidence>
<name>A0A926VBL1_9CYAN</name>
<dbReference type="InterPro" id="IPR007197">
    <property type="entry name" value="rSAM"/>
</dbReference>
<evidence type="ECO:0000256" key="4">
    <source>
        <dbReference type="ARBA" id="ARBA00023004"/>
    </source>
</evidence>
<dbReference type="EMBL" id="JACJPW010000009">
    <property type="protein sequence ID" value="MBD2180540.1"/>
    <property type="molecule type" value="Genomic_DNA"/>
</dbReference>
<dbReference type="InterPro" id="IPR006638">
    <property type="entry name" value="Elp3/MiaA/NifB-like_rSAM"/>
</dbReference>
<dbReference type="NCBIfam" id="TIGR02026">
    <property type="entry name" value="BchE"/>
    <property type="match status" value="1"/>
</dbReference>
<dbReference type="SMART" id="SM00729">
    <property type="entry name" value="Elp3"/>
    <property type="match status" value="1"/>
</dbReference>
<dbReference type="Gene3D" id="3.40.50.280">
    <property type="entry name" value="Cobalamin-binding domain"/>
    <property type="match status" value="1"/>
</dbReference>
<dbReference type="InterPro" id="IPR011006">
    <property type="entry name" value="CheY-like_superfamily"/>
</dbReference>
<dbReference type="SFLD" id="SFLDG01082">
    <property type="entry name" value="B12-binding_domain_containing"/>
    <property type="match status" value="1"/>
</dbReference>
<feature type="modified residue" description="4-aspartylphosphate" evidence="6">
    <location>
        <position position="587"/>
    </location>
</feature>
<dbReference type="InterPro" id="IPR001789">
    <property type="entry name" value="Sig_transdc_resp-reg_receiver"/>
</dbReference>
<dbReference type="InterPro" id="IPR058245">
    <property type="entry name" value="NreC/VraR/RcsB-like_REC"/>
</dbReference>
<keyword evidence="2" id="KW-0949">S-adenosyl-L-methionine</keyword>
<proteinExistence type="predicted"/>
<dbReference type="SFLD" id="SFLDS00029">
    <property type="entry name" value="Radical_SAM"/>
    <property type="match status" value="1"/>
</dbReference>
<dbReference type="PANTHER" id="PTHR43409:SF13">
    <property type="entry name" value="ANAEROBIC MAGNESIUM-PROTOPORPHYRIN IX MONOMETHYL ESTER CYCLASE"/>
    <property type="match status" value="1"/>
</dbReference>
<dbReference type="InterPro" id="IPR006158">
    <property type="entry name" value="Cobalamin-bd"/>
</dbReference>
<evidence type="ECO:0000313" key="10">
    <source>
        <dbReference type="EMBL" id="MBD2180540.1"/>
    </source>
</evidence>
<dbReference type="PROSITE" id="PS50110">
    <property type="entry name" value="RESPONSE_REGULATORY"/>
    <property type="match status" value="1"/>
</dbReference>
<accession>A0A926VBL1</accession>
<dbReference type="AlphaFoldDB" id="A0A926VBL1"/>
<gene>
    <name evidence="10" type="primary">bchE</name>
    <name evidence="10" type="ORF">H6G03_05375</name>
</gene>
<sequence length="678" mass="77591">MRILMIQPNYHSGGAEIAGNWPPSWVPYVGGALKTAGFNEVRFVDAMTNYIEDAELVEIIRNYQPDVVLATAITPMIYKSQNTLRLVKEINPETKTIMGGVHPTYMYREVLNEAPWVDYIIRGEGEEITVNLMRAIADGTDLLNRRNILGIAFLEDGKIVATPAHPPIKDLNTLTPDWSLLEWEKYIYTPLNTRVAVPNYSRGCPFRCRFCSQWKFWRKYRSRSPKHFVDEIERLVKEYQVGFFILADEEPTINKSRFMALCRELIDRNLGVHWGINTRVTDVLRDEKELPLYRQAGLVHVSLGTEAAAQLNLNLFRKETTIADNKRAVQLLRENGILAEVQFIMGLPTETPETIEETYRMARDWQADMTNWNMYTPWPFSELFQDLADKVEIRDYSHYNFVTPIIKPEKMTREEVLKGVLRNYARFYSWKFLEYWLEKDPFKRRYLLGCLWAFVKTTFNKRFYNLKRVKQKGLHTEIEFGFDESRILSAEQMANLRQERPADIDFVGTISACGAPNDLQSGNTYTKAHQQHDIIQVAVIEDDQQTRIDLRVNLRAQTGIEVASEATNAETGLVLLESIDVDVAVVDSTLPDMDLVKFIRNARKVQANSYVIPSKILVLVSPDGQEVLCDALAAGVDGICAKNAPIEKLAEAVRITHRNGKYQDPAIAHLLPTTVTAG</sequence>
<dbReference type="SMART" id="SM00448">
    <property type="entry name" value="REC"/>
    <property type="match status" value="1"/>
</dbReference>
<protein>
    <submittedName>
        <fullName evidence="10">Magnesium-protoporphyrin IX monomethyl ester anaerobic oxidative cyclase</fullName>
    </submittedName>
</protein>
<dbReference type="PROSITE" id="PS51332">
    <property type="entry name" value="B12_BINDING"/>
    <property type="match status" value="1"/>
</dbReference>
<keyword evidence="6" id="KW-0597">Phosphoprotein</keyword>
<dbReference type="GO" id="GO:0003824">
    <property type="term" value="F:catalytic activity"/>
    <property type="evidence" value="ECO:0007669"/>
    <property type="project" value="InterPro"/>
</dbReference>
<dbReference type="InterPro" id="IPR051198">
    <property type="entry name" value="BchE-like"/>
</dbReference>
<dbReference type="Pfam" id="PF00072">
    <property type="entry name" value="Response_reg"/>
    <property type="match status" value="1"/>
</dbReference>
<dbReference type="GO" id="GO:0046872">
    <property type="term" value="F:metal ion binding"/>
    <property type="evidence" value="ECO:0007669"/>
    <property type="project" value="UniProtKB-KW"/>
</dbReference>
<dbReference type="Pfam" id="PF02310">
    <property type="entry name" value="B12-binding"/>
    <property type="match status" value="1"/>
</dbReference>
<comment type="cofactor">
    <cofactor evidence="1">
        <name>[4Fe-4S] cluster</name>
        <dbReference type="ChEBI" id="CHEBI:49883"/>
    </cofactor>
</comment>
<dbReference type="InterPro" id="IPR036724">
    <property type="entry name" value="Cobalamin-bd_sf"/>
</dbReference>
<keyword evidence="3" id="KW-0479">Metal-binding</keyword>
<keyword evidence="11" id="KW-1185">Reference proteome</keyword>
<dbReference type="GO" id="GO:0005829">
    <property type="term" value="C:cytosol"/>
    <property type="evidence" value="ECO:0007669"/>
    <property type="project" value="TreeGrafter"/>
</dbReference>
<evidence type="ECO:0000256" key="1">
    <source>
        <dbReference type="ARBA" id="ARBA00001966"/>
    </source>
</evidence>
<evidence type="ECO:0000259" key="7">
    <source>
        <dbReference type="PROSITE" id="PS50110"/>
    </source>
</evidence>
<comment type="caution">
    <text evidence="10">The sequence shown here is derived from an EMBL/GenBank/DDBJ whole genome shotgun (WGS) entry which is preliminary data.</text>
</comment>
<dbReference type="InterPro" id="IPR058240">
    <property type="entry name" value="rSAM_sf"/>
</dbReference>
<reference evidence="10" key="1">
    <citation type="journal article" date="2015" name="ISME J.">
        <title>Draft Genome Sequence of Streptomyces incarnatus NRRL8089, which Produces the Nucleoside Antibiotic Sinefungin.</title>
        <authorList>
            <person name="Oshima K."/>
            <person name="Hattori M."/>
            <person name="Shimizu H."/>
            <person name="Fukuda K."/>
            <person name="Nemoto M."/>
            <person name="Inagaki K."/>
            <person name="Tamura T."/>
        </authorList>
    </citation>
    <scope>NUCLEOTIDE SEQUENCE</scope>
    <source>
        <strain evidence="10">FACHB-1375</strain>
    </source>
</reference>
<keyword evidence="5" id="KW-0411">Iron-sulfur</keyword>
<dbReference type="Pfam" id="PF04055">
    <property type="entry name" value="Radical_SAM"/>
    <property type="match status" value="1"/>
</dbReference>
<dbReference type="GO" id="GO:0031419">
    <property type="term" value="F:cobalamin binding"/>
    <property type="evidence" value="ECO:0007669"/>
    <property type="project" value="InterPro"/>
</dbReference>
<evidence type="ECO:0000313" key="11">
    <source>
        <dbReference type="Proteomes" id="UP000641646"/>
    </source>
</evidence>
<dbReference type="SFLD" id="SFLDF00302">
    <property type="entry name" value="anaerobic_magnesium-protoporph"/>
    <property type="match status" value="1"/>
</dbReference>
<feature type="domain" description="Radical SAM core" evidence="9">
    <location>
        <begin position="190"/>
        <end position="415"/>
    </location>
</feature>
<dbReference type="Gene3D" id="3.80.30.20">
    <property type="entry name" value="tm_1862 like domain"/>
    <property type="match status" value="1"/>
</dbReference>
<dbReference type="GO" id="GO:0000160">
    <property type="term" value="P:phosphorelay signal transduction system"/>
    <property type="evidence" value="ECO:0007669"/>
    <property type="project" value="InterPro"/>
</dbReference>
<dbReference type="SFLD" id="SFLDG01123">
    <property type="entry name" value="methyltransferase_(Class_B)"/>
    <property type="match status" value="1"/>
</dbReference>
<evidence type="ECO:0000259" key="8">
    <source>
        <dbReference type="PROSITE" id="PS51332"/>
    </source>
</evidence>
<keyword evidence="4" id="KW-0408">Iron</keyword>
<dbReference type="CDD" id="cd02068">
    <property type="entry name" value="radical_SAM_B12_BD"/>
    <property type="match status" value="1"/>
</dbReference>
<dbReference type="Proteomes" id="UP000641646">
    <property type="component" value="Unassembled WGS sequence"/>
</dbReference>
<dbReference type="SUPFAM" id="SSF52172">
    <property type="entry name" value="CheY-like"/>
    <property type="match status" value="1"/>
</dbReference>
<dbReference type="InterPro" id="IPR034466">
    <property type="entry name" value="Methyltransferase_Class_B"/>
</dbReference>
<dbReference type="CDD" id="cd01335">
    <property type="entry name" value="Radical_SAM"/>
    <property type="match status" value="1"/>
</dbReference>
<evidence type="ECO:0000256" key="3">
    <source>
        <dbReference type="ARBA" id="ARBA00022723"/>
    </source>
</evidence>
<dbReference type="SUPFAM" id="SSF52242">
    <property type="entry name" value="Cobalamin (vitamin B12)-binding domain"/>
    <property type="match status" value="1"/>
</dbReference>
<dbReference type="GO" id="GO:0051539">
    <property type="term" value="F:4 iron, 4 sulfur cluster binding"/>
    <property type="evidence" value="ECO:0007669"/>
    <property type="project" value="UniProtKB-KW"/>
</dbReference>
<evidence type="ECO:0000256" key="2">
    <source>
        <dbReference type="ARBA" id="ARBA00022691"/>
    </source>
</evidence>
<evidence type="ECO:0000256" key="6">
    <source>
        <dbReference type="PROSITE-ProRule" id="PRU00169"/>
    </source>
</evidence>
<dbReference type="SUPFAM" id="SSF102114">
    <property type="entry name" value="Radical SAM enzymes"/>
    <property type="match status" value="1"/>
</dbReference>
<dbReference type="PANTHER" id="PTHR43409">
    <property type="entry name" value="ANAEROBIC MAGNESIUM-PROTOPORPHYRIN IX MONOMETHYL ESTER CYCLASE-RELATED"/>
    <property type="match status" value="1"/>
</dbReference>
<feature type="domain" description="Response regulatory" evidence="7">
    <location>
        <begin position="536"/>
        <end position="657"/>
    </location>
</feature>
<dbReference type="PROSITE" id="PS51918">
    <property type="entry name" value="RADICAL_SAM"/>
    <property type="match status" value="1"/>
</dbReference>
<dbReference type="CDD" id="cd17535">
    <property type="entry name" value="REC_NarL-like"/>
    <property type="match status" value="1"/>
</dbReference>
<feature type="domain" description="B12-binding" evidence="8">
    <location>
        <begin position="9"/>
        <end position="143"/>
    </location>
</feature>
<dbReference type="InterPro" id="IPR023404">
    <property type="entry name" value="rSAM_horseshoe"/>
</dbReference>
<dbReference type="RefSeq" id="WP_190462838.1">
    <property type="nucleotide sequence ID" value="NZ_JACJPW010000009.1"/>
</dbReference>
<dbReference type="Gene3D" id="3.40.50.2300">
    <property type="match status" value="1"/>
</dbReference>
<reference evidence="10" key="2">
    <citation type="submission" date="2020-08" db="EMBL/GenBank/DDBJ databases">
        <authorList>
            <person name="Chen M."/>
            <person name="Teng W."/>
            <person name="Zhao L."/>
            <person name="Hu C."/>
            <person name="Zhou Y."/>
            <person name="Han B."/>
            <person name="Song L."/>
            <person name="Shu W."/>
        </authorList>
    </citation>
    <scope>NUCLEOTIDE SEQUENCE</scope>
    <source>
        <strain evidence="10">FACHB-1375</strain>
    </source>
</reference>